<dbReference type="Proteomes" id="UP001457282">
    <property type="component" value="Unassembled WGS sequence"/>
</dbReference>
<gene>
    <name evidence="3" type="ORF">M0R45_016409</name>
</gene>
<keyword evidence="4" id="KW-1185">Reference proteome</keyword>
<evidence type="ECO:0000313" key="3">
    <source>
        <dbReference type="EMBL" id="KAK9939720.1"/>
    </source>
</evidence>
<proteinExistence type="predicted"/>
<keyword evidence="2" id="KW-0812">Transmembrane</keyword>
<feature type="compositionally biased region" description="Basic and acidic residues" evidence="1">
    <location>
        <begin position="16"/>
        <end position="26"/>
    </location>
</feature>
<organism evidence="3 4">
    <name type="scientific">Rubus argutus</name>
    <name type="common">Southern blackberry</name>
    <dbReference type="NCBI Taxonomy" id="59490"/>
    <lineage>
        <taxon>Eukaryota</taxon>
        <taxon>Viridiplantae</taxon>
        <taxon>Streptophyta</taxon>
        <taxon>Embryophyta</taxon>
        <taxon>Tracheophyta</taxon>
        <taxon>Spermatophyta</taxon>
        <taxon>Magnoliopsida</taxon>
        <taxon>eudicotyledons</taxon>
        <taxon>Gunneridae</taxon>
        <taxon>Pentapetalae</taxon>
        <taxon>rosids</taxon>
        <taxon>fabids</taxon>
        <taxon>Rosales</taxon>
        <taxon>Rosaceae</taxon>
        <taxon>Rosoideae</taxon>
        <taxon>Rosoideae incertae sedis</taxon>
        <taxon>Rubus</taxon>
    </lineage>
</organism>
<evidence type="ECO:0000256" key="2">
    <source>
        <dbReference type="SAM" id="Phobius"/>
    </source>
</evidence>
<dbReference type="EMBL" id="JBEDUW010000003">
    <property type="protein sequence ID" value="KAK9939720.1"/>
    <property type="molecule type" value="Genomic_DNA"/>
</dbReference>
<keyword evidence="2" id="KW-1133">Transmembrane helix</keyword>
<feature type="compositionally biased region" description="Basic residues" evidence="1">
    <location>
        <begin position="1"/>
        <end position="12"/>
    </location>
</feature>
<dbReference type="AlphaFoldDB" id="A0AAW1XUY7"/>
<feature type="transmembrane region" description="Helical" evidence="2">
    <location>
        <begin position="51"/>
        <end position="70"/>
    </location>
</feature>
<name>A0AAW1XUY7_RUBAR</name>
<reference evidence="3 4" key="1">
    <citation type="journal article" date="2023" name="G3 (Bethesda)">
        <title>A chromosome-length genome assembly and annotation of blackberry (Rubus argutus, cv. 'Hillquist').</title>
        <authorList>
            <person name="Bruna T."/>
            <person name="Aryal R."/>
            <person name="Dudchenko O."/>
            <person name="Sargent D.J."/>
            <person name="Mead D."/>
            <person name="Buti M."/>
            <person name="Cavallini A."/>
            <person name="Hytonen T."/>
            <person name="Andres J."/>
            <person name="Pham M."/>
            <person name="Weisz D."/>
            <person name="Mascagni F."/>
            <person name="Usai G."/>
            <person name="Natali L."/>
            <person name="Bassil N."/>
            <person name="Fernandez G.E."/>
            <person name="Lomsadze A."/>
            <person name="Armour M."/>
            <person name="Olukolu B."/>
            <person name="Poorten T."/>
            <person name="Britton C."/>
            <person name="Davik J."/>
            <person name="Ashrafi H."/>
            <person name="Aiden E.L."/>
            <person name="Borodovsky M."/>
            <person name="Worthington M."/>
        </authorList>
    </citation>
    <scope>NUCLEOTIDE SEQUENCE [LARGE SCALE GENOMIC DNA]</scope>
    <source>
        <strain evidence="3">PI 553951</strain>
    </source>
</reference>
<evidence type="ECO:0000256" key="1">
    <source>
        <dbReference type="SAM" id="MobiDB-lite"/>
    </source>
</evidence>
<evidence type="ECO:0000313" key="4">
    <source>
        <dbReference type="Proteomes" id="UP001457282"/>
    </source>
</evidence>
<protein>
    <submittedName>
        <fullName evidence="3">Uncharacterized protein</fullName>
    </submittedName>
</protein>
<accession>A0AAW1XUY7</accession>
<feature type="region of interest" description="Disordered" evidence="1">
    <location>
        <begin position="1"/>
        <end position="26"/>
    </location>
</feature>
<sequence length="109" mass="12648">MLTKDKKKKKNQFVKPDAHGRGHHVDVVPNKAGKEWPLIFMFQNIVKARKLLWMPLLALGLTMVKGPLLFKSHRSKCKMRRMLYLFSLGGLLIQSRHWQLAVCRKSVKA</sequence>
<comment type="caution">
    <text evidence="3">The sequence shown here is derived from an EMBL/GenBank/DDBJ whole genome shotgun (WGS) entry which is preliminary data.</text>
</comment>
<keyword evidence="2" id="KW-0472">Membrane</keyword>